<proteinExistence type="inferred from homology"/>
<dbReference type="GO" id="GO:0005524">
    <property type="term" value="F:ATP binding"/>
    <property type="evidence" value="ECO:0007669"/>
    <property type="project" value="UniProtKB-UniRule"/>
</dbReference>
<dbReference type="Proteomes" id="UP000320146">
    <property type="component" value="Unassembled WGS sequence"/>
</dbReference>
<evidence type="ECO:0000256" key="5">
    <source>
        <dbReference type="ARBA" id="ARBA00022840"/>
    </source>
</evidence>
<dbReference type="SUPFAM" id="SSF52540">
    <property type="entry name" value="P-loop containing nucleoside triphosphate hydrolases"/>
    <property type="match status" value="1"/>
</dbReference>
<dbReference type="EC" id="2.7.4.25" evidence="8"/>
<evidence type="ECO:0000256" key="8">
    <source>
        <dbReference type="HAMAP-Rule" id="MF_00238"/>
    </source>
</evidence>
<evidence type="ECO:0000256" key="3">
    <source>
        <dbReference type="ARBA" id="ARBA00022741"/>
    </source>
</evidence>
<evidence type="ECO:0000256" key="4">
    <source>
        <dbReference type="ARBA" id="ARBA00022777"/>
    </source>
</evidence>
<dbReference type="HAMAP" id="MF_00238">
    <property type="entry name" value="Cytidyl_kinase_type1"/>
    <property type="match status" value="1"/>
</dbReference>
<comment type="subcellular location">
    <subcellularLocation>
        <location evidence="8">Cytoplasm</location>
    </subcellularLocation>
</comment>
<dbReference type="NCBIfam" id="TIGR00017">
    <property type="entry name" value="cmk"/>
    <property type="match status" value="1"/>
</dbReference>
<dbReference type="Pfam" id="PF02224">
    <property type="entry name" value="Cytidylate_kin"/>
    <property type="match status" value="1"/>
</dbReference>
<dbReference type="GO" id="GO:0006220">
    <property type="term" value="P:pyrimidine nucleotide metabolic process"/>
    <property type="evidence" value="ECO:0007669"/>
    <property type="project" value="UniProtKB-UniRule"/>
</dbReference>
<dbReference type="AlphaFoldDB" id="A0A520MTJ4"/>
<evidence type="ECO:0000313" key="11">
    <source>
        <dbReference type="Proteomes" id="UP000320146"/>
    </source>
</evidence>
<comment type="similarity">
    <text evidence="1 8">Belongs to the cytidylate kinase family. Type 1 subfamily.</text>
</comment>
<sequence>MVPIVTIDGPSGSGKGTISKSLALELGWNYLDSGLIYRCYAFLHLSKVNNIPDEIKKIQHNYSLENESITYQGKDITSQIRGSEITKLSSELSQKEKVRSKLTSIQKTYRKLPGLVAEGRDMSSKLFPDSLVKIFLTANLEERVMRRANQLRNAGQKVNIFELKNEIELRDERDTERSHSPLKQTKDSTLIDSSSKTVREITNLIIKLVNEKY</sequence>
<dbReference type="GO" id="GO:0005737">
    <property type="term" value="C:cytoplasm"/>
    <property type="evidence" value="ECO:0007669"/>
    <property type="project" value="UniProtKB-SubCell"/>
</dbReference>
<dbReference type="GO" id="GO:0036431">
    <property type="term" value="F:dCMP kinase activity"/>
    <property type="evidence" value="ECO:0007669"/>
    <property type="project" value="InterPro"/>
</dbReference>
<gene>
    <name evidence="8 10" type="primary">cmk</name>
    <name evidence="10" type="ORF">EVA99_01420</name>
</gene>
<evidence type="ECO:0000259" key="9">
    <source>
        <dbReference type="Pfam" id="PF02224"/>
    </source>
</evidence>
<comment type="catalytic activity">
    <reaction evidence="7 8">
        <text>CMP + ATP = CDP + ADP</text>
        <dbReference type="Rhea" id="RHEA:11600"/>
        <dbReference type="ChEBI" id="CHEBI:30616"/>
        <dbReference type="ChEBI" id="CHEBI:58069"/>
        <dbReference type="ChEBI" id="CHEBI:60377"/>
        <dbReference type="ChEBI" id="CHEBI:456216"/>
        <dbReference type="EC" id="2.7.4.25"/>
    </reaction>
</comment>
<dbReference type="Gene3D" id="3.40.50.300">
    <property type="entry name" value="P-loop containing nucleotide triphosphate hydrolases"/>
    <property type="match status" value="1"/>
</dbReference>
<evidence type="ECO:0000256" key="2">
    <source>
        <dbReference type="ARBA" id="ARBA00022679"/>
    </source>
</evidence>
<accession>A0A520MTJ4</accession>
<dbReference type="EMBL" id="SHBL01000006">
    <property type="protein sequence ID" value="RZO24529.1"/>
    <property type="molecule type" value="Genomic_DNA"/>
</dbReference>
<dbReference type="InterPro" id="IPR027417">
    <property type="entry name" value="P-loop_NTPase"/>
</dbReference>
<keyword evidence="5 8" id="KW-0067">ATP-binding</keyword>
<dbReference type="CDD" id="cd02020">
    <property type="entry name" value="CMPK"/>
    <property type="match status" value="1"/>
</dbReference>
<evidence type="ECO:0000256" key="1">
    <source>
        <dbReference type="ARBA" id="ARBA00009427"/>
    </source>
</evidence>
<name>A0A520MTJ4_9GAMM</name>
<keyword evidence="3 8" id="KW-0547">Nucleotide-binding</keyword>
<reference evidence="10 11" key="1">
    <citation type="submission" date="2019-02" db="EMBL/GenBank/DDBJ databases">
        <title>Prokaryotic population dynamics and viral predation in marine succession experiment using metagenomics: the confinement effect.</title>
        <authorList>
            <person name="Haro-Moreno J.M."/>
            <person name="Rodriguez-Valera F."/>
            <person name="Lopez-Perez M."/>
        </authorList>
    </citation>
    <scope>NUCLEOTIDE SEQUENCE [LARGE SCALE GENOMIC DNA]</scope>
    <source>
        <strain evidence="10">MED-G166</strain>
    </source>
</reference>
<keyword evidence="8" id="KW-0963">Cytoplasm</keyword>
<keyword evidence="4 8" id="KW-0418">Kinase</keyword>
<comment type="catalytic activity">
    <reaction evidence="6 8">
        <text>dCMP + ATP = dCDP + ADP</text>
        <dbReference type="Rhea" id="RHEA:25094"/>
        <dbReference type="ChEBI" id="CHEBI:30616"/>
        <dbReference type="ChEBI" id="CHEBI:57566"/>
        <dbReference type="ChEBI" id="CHEBI:58593"/>
        <dbReference type="ChEBI" id="CHEBI:456216"/>
        <dbReference type="EC" id="2.7.4.25"/>
    </reaction>
</comment>
<feature type="domain" description="Cytidylate kinase" evidence="9">
    <location>
        <begin position="5"/>
        <end position="210"/>
    </location>
</feature>
<dbReference type="GO" id="GO:0036430">
    <property type="term" value="F:CMP kinase activity"/>
    <property type="evidence" value="ECO:0007669"/>
    <property type="project" value="RHEA"/>
</dbReference>
<comment type="caution">
    <text evidence="10">The sequence shown here is derived from an EMBL/GenBank/DDBJ whole genome shotgun (WGS) entry which is preliminary data.</text>
</comment>
<dbReference type="InterPro" id="IPR011994">
    <property type="entry name" value="Cytidylate_kinase_dom"/>
</dbReference>
<evidence type="ECO:0000256" key="6">
    <source>
        <dbReference type="ARBA" id="ARBA00047615"/>
    </source>
</evidence>
<evidence type="ECO:0000313" key="10">
    <source>
        <dbReference type="EMBL" id="RZO24529.1"/>
    </source>
</evidence>
<dbReference type="InterPro" id="IPR003136">
    <property type="entry name" value="Cytidylate_kin"/>
</dbReference>
<organism evidence="10 11">
    <name type="scientific">SAR86 cluster bacterium</name>
    <dbReference type="NCBI Taxonomy" id="2030880"/>
    <lineage>
        <taxon>Bacteria</taxon>
        <taxon>Pseudomonadati</taxon>
        <taxon>Pseudomonadota</taxon>
        <taxon>Gammaproteobacteria</taxon>
        <taxon>SAR86 cluster</taxon>
    </lineage>
</organism>
<protein>
    <recommendedName>
        <fullName evidence="8">Cytidylate kinase</fullName>
        <shortName evidence="8">CK</shortName>
        <ecNumber evidence="8">2.7.4.25</ecNumber>
    </recommendedName>
    <alternativeName>
        <fullName evidence="8">Cytidine monophosphate kinase</fullName>
        <shortName evidence="8">CMP kinase</shortName>
    </alternativeName>
</protein>
<feature type="binding site" evidence="8">
    <location>
        <begin position="9"/>
        <end position="17"/>
    </location>
    <ligand>
        <name>ATP</name>
        <dbReference type="ChEBI" id="CHEBI:30616"/>
    </ligand>
</feature>
<evidence type="ECO:0000256" key="7">
    <source>
        <dbReference type="ARBA" id="ARBA00048478"/>
    </source>
</evidence>
<keyword evidence="2 8" id="KW-0808">Transferase</keyword>